<gene>
    <name evidence="1" type="ORF">KV121_004905</name>
</gene>
<reference evidence="1" key="2">
    <citation type="submission" date="2021-07" db="EMBL/GenBank/DDBJ databases">
        <authorList>
            <consortium name="NCBI Pathogen Detection Project"/>
        </authorList>
    </citation>
    <scope>NUCLEOTIDE SEQUENCE</scope>
    <source>
        <strain evidence="1">91871</strain>
    </source>
</reference>
<reference evidence="1" key="1">
    <citation type="journal article" date="2018" name="Genome Biol.">
        <title>SKESA: strategic k-mer extension for scrupulous assemblies.</title>
        <authorList>
            <person name="Souvorov A."/>
            <person name="Agarwala R."/>
            <person name="Lipman D.J."/>
        </authorList>
    </citation>
    <scope>NUCLEOTIDE SEQUENCE</scope>
    <source>
        <strain evidence="1">91871</strain>
    </source>
</reference>
<name>A0A9P3Z9E7_CITFR</name>
<comment type="caution">
    <text evidence="1">The sequence shown here is derived from an EMBL/GenBank/DDBJ whole genome shotgun (WGS) entry which is preliminary data.</text>
</comment>
<proteinExistence type="predicted"/>
<dbReference type="Proteomes" id="UP000885148">
    <property type="component" value="Unassembled WGS sequence"/>
</dbReference>
<dbReference type="RefSeq" id="WP_194857809.1">
    <property type="nucleotide sequence ID" value="NZ_JACYGL010000001.1"/>
</dbReference>
<evidence type="ECO:0000313" key="1">
    <source>
        <dbReference type="EMBL" id="HBH7044758.1"/>
    </source>
</evidence>
<accession>A0A9P3Z9E7</accession>
<evidence type="ECO:0000313" key="2">
    <source>
        <dbReference type="Proteomes" id="UP000885148"/>
    </source>
</evidence>
<dbReference type="EMBL" id="DAESCB010000028">
    <property type="protein sequence ID" value="HBH7044758.1"/>
    <property type="molecule type" value="Genomic_DNA"/>
</dbReference>
<sequence>MHPNEEVGDLTISYKTSNFVTPVSVTVSNMPQKDVIAFLKTGTDKLQSDSRFETFSAIAGNDGNHTTEESYAAKLIDEGSSPYSMGAVNESPQDEDCDEQDNVMSDLSRNEIQALLKANKAEVDALASSMQADMAKWRELMASDIKEMKHLVVTQHQNINSRLDVQSTKIESALESHSKKIDAALSVQEAKLEGKLSDVKLDIIKWALGLPALAFTVYKIYGAISGIPTP</sequence>
<organism evidence="1 2">
    <name type="scientific">Citrobacter freundii</name>
    <dbReference type="NCBI Taxonomy" id="546"/>
    <lineage>
        <taxon>Bacteria</taxon>
        <taxon>Pseudomonadati</taxon>
        <taxon>Pseudomonadota</taxon>
        <taxon>Gammaproteobacteria</taxon>
        <taxon>Enterobacterales</taxon>
        <taxon>Enterobacteriaceae</taxon>
        <taxon>Citrobacter</taxon>
        <taxon>Citrobacter freundii complex</taxon>
    </lineage>
</organism>
<protein>
    <submittedName>
        <fullName evidence="1">DUF1640 domain-containing protein</fullName>
    </submittedName>
</protein>
<dbReference type="AlphaFoldDB" id="A0A9P3Z9E7"/>